<dbReference type="GO" id="GO:0007219">
    <property type="term" value="P:Notch signaling pathway"/>
    <property type="evidence" value="ECO:0007669"/>
    <property type="project" value="UniProtKB-KW"/>
</dbReference>
<keyword evidence="18" id="KW-1185">Reference proteome</keyword>
<name>A0A8S3PWM3_MYTED</name>
<evidence type="ECO:0000256" key="11">
    <source>
        <dbReference type="ARBA" id="ARBA00023180"/>
    </source>
</evidence>
<evidence type="ECO:0000313" key="18">
    <source>
        <dbReference type="Proteomes" id="UP000683360"/>
    </source>
</evidence>
<evidence type="ECO:0000256" key="15">
    <source>
        <dbReference type="ARBA" id="ARBA00047273"/>
    </source>
</evidence>
<dbReference type="EMBL" id="CAJPWZ010000197">
    <property type="protein sequence ID" value="CAG2188106.1"/>
    <property type="molecule type" value="Genomic_DNA"/>
</dbReference>
<evidence type="ECO:0000256" key="3">
    <source>
        <dbReference type="ARBA" id="ARBA00010626"/>
    </source>
</evidence>
<evidence type="ECO:0000256" key="10">
    <source>
        <dbReference type="ARBA" id="ARBA00023157"/>
    </source>
</evidence>
<dbReference type="PANTHER" id="PTHR21420:SF10">
    <property type="entry name" value="GDP-FUCOSE PROTEIN O-FUCOSYLTRANSFERASE 1"/>
    <property type="match status" value="1"/>
</dbReference>
<evidence type="ECO:0000256" key="13">
    <source>
        <dbReference type="ARBA" id="ARBA00023277"/>
    </source>
</evidence>
<comment type="subcellular location">
    <subcellularLocation>
        <location evidence="1">Endoplasmic reticulum</location>
    </subcellularLocation>
</comment>
<dbReference type="Gene3D" id="3.40.50.11340">
    <property type="match status" value="1"/>
</dbReference>
<dbReference type="OrthoDB" id="10050276at2759"/>
<keyword evidence="7 17" id="KW-0808">Transferase</keyword>
<dbReference type="Gene3D" id="3.40.50.11350">
    <property type="match status" value="1"/>
</dbReference>
<comment type="catalytic activity">
    <reaction evidence="15">
        <text>L-threonyl-[protein] + GDP-beta-L-fucose = 3-O-(alpha-L-fucosyl)-L-threonyl-[protein] + GDP + H(+)</text>
        <dbReference type="Rhea" id="RHEA:70491"/>
        <dbReference type="Rhea" id="RHEA-COMP:11060"/>
        <dbReference type="Rhea" id="RHEA-COMP:17915"/>
        <dbReference type="ChEBI" id="CHEBI:15378"/>
        <dbReference type="ChEBI" id="CHEBI:30013"/>
        <dbReference type="ChEBI" id="CHEBI:57273"/>
        <dbReference type="ChEBI" id="CHEBI:58189"/>
        <dbReference type="ChEBI" id="CHEBI:189631"/>
        <dbReference type="EC" id="2.4.1.221"/>
    </reaction>
    <physiologicalReaction direction="left-to-right" evidence="15">
        <dbReference type="Rhea" id="RHEA:70492"/>
    </physiologicalReaction>
</comment>
<evidence type="ECO:0000256" key="5">
    <source>
        <dbReference type="ARBA" id="ARBA00021745"/>
    </source>
</evidence>
<comment type="catalytic activity">
    <reaction evidence="16">
        <text>L-seryl-[protein] + GDP-beta-L-fucose = 3-O-(alpha-L-fucosyl)-L-seryl-[protein] + GDP + H(+)</text>
        <dbReference type="Rhea" id="RHEA:63644"/>
        <dbReference type="Rhea" id="RHEA-COMP:9863"/>
        <dbReference type="Rhea" id="RHEA-COMP:17914"/>
        <dbReference type="ChEBI" id="CHEBI:15378"/>
        <dbReference type="ChEBI" id="CHEBI:29999"/>
        <dbReference type="ChEBI" id="CHEBI:57273"/>
        <dbReference type="ChEBI" id="CHEBI:58189"/>
        <dbReference type="ChEBI" id="CHEBI:189632"/>
        <dbReference type="EC" id="2.4.1.221"/>
    </reaction>
    <physiologicalReaction direction="left-to-right" evidence="16">
        <dbReference type="Rhea" id="RHEA:63645"/>
    </physiologicalReaction>
</comment>
<keyword evidence="10" id="KW-1015">Disulfide bond</keyword>
<keyword evidence="9" id="KW-0914">Notch signaling pathway</keyword>
<dbReference type="EC" id="2.4.1.221" evidence="4"/>
<evidence type="ECO:0000256" key="4">
    <source>
        <dbReference type="ARBA" id="ARBA00012196"/>
    </source>
</evidence>
<evidence type="ECO:0000256" key="9">
    <source>
        <dbReference type="ARBA" id="ARBA00022976"/>
    </source>
</evidence>
<comment type="similarity">
    <text evidence="3">Belongs to the glycosyltransferase 65 family.</text>
</comment>
<evidence type="ECO:0000313" key="17">
    <source>
        <dbReference type="EMBL" id="CAG2188106.1"/>
    </source>
</evidence>
<keyword evidence="6 17" id="KW-0328">Glycosyltransferase</keyword>
<evidence type="ECO:0000256" key="8">
    <source>
        <dbReference type="ARBA" id="ARBA00022824"/>
    </source>
</evidence>
<proteinExistence type="inferred from homology"/>
<dbReference type="Proteomes" id="UP000683360">
    <property type="component" value="Unassembled WGS sequence"/>
</dbReference>
<keyword evidence="12" id="KW-0294">Fucose metabolism</keyword>
<dbReference type="GO" id="GO:0005783">
    <property type="term" value="C:endoplasmic reticulum"/>
    <property type="evidence" value="ECO:0007669"/>
    <property type="project" value="UniProtKB-SubCell"/>
</dbReference>
<evidence type="ECO:0000256" key="1">
    <source>
        <dbReference type="ARBA" id="ARBA00004240"/>
    </source>
</evidence>
<organism evidence="17 18">
    <name type="scientific">Mytilus edulis</name>
    <name type="common">Blue mussel</name>
    <dbReference type="NCBI Taxonomy" id="6550"/>
    <lineage>
        <taxon>Eukaryota</taxon>
        <taxon>Metazoa</taxon>
        <taxon>Spiralia</taxon>
        <taxon>Lophotrochozoa</taxon>
        <taxon>Mollusca</taxon>
        <taxon>Bivalvia</taxon>
        <taxon>Autobranchia</taxon>
        <taxon>Pteriomorphia</taxon>
        <taxon>Mytilida</taxon>
        <taxon>Mytiloidea</taxon>
        <taxon>Mytilidae</taxon>
        <taxon>Mytilinae</taxon>
        <taxon>Mytilus</taxon>
    </lineage>
</organism>
<evidence type="ECO:0000256" key="12">
    <source>
        <dbReference type="ARBA" id="ARBA00023253"/>
    </source>
</evidence>
<sequence length="319" mass="36726">MKKYISVLQSLQDEEFDTVAKSFKVNQPLSSFNVKIFHWPNPKSVQVPFDKYFKVHSLAEFHKVMTMELFMEHLAPTVWPPGERIVFCYSARTHYVDKKTSDEPTCAAKDGNPFGPFWDTFEVEFDKNVFYGPLTYDSYNPHEIQRWLKRYPADKYPVLAFTGAPGAFPVSEGNEYLINFTVQNACDHLSSSPMMFAAPQCFGYRQEHGTPDKEMCYPSDDAIIKQVKKAVKKVGAKSVFIGTDSRDLIDKMSKVIKDVKFIKSKKDNPHLDLALMARGDIFIGNCFSTFTAFVKRERDVKKLPSEFWAFKQKTIHDEL</sequence>
<keyword evidence="11" id="KW-0325">Glycoprotein</keyword>
<evidence type="ECO:0000256" key="7">
    <source>
        <dbReference type="ARBA" id="ARBA00022679"/>
    </source>
</evidence>
<evidence type="ECO:0000256" key="2">
    <source>
        <dbReference type="ARBA" id="ARBA00004922"/>
    </source>
</evidence>
<protein>
    <recommendedName>
        <fullName evidence="5">GDP-fucose protein O-fucosyltransferase 1</fullName>
        <ecNumber evidence="4">2.4.1.221</ecNumber>
    </recommendedName>
    <alternativeName>
        <fullName evidence="14">Peptide-O-fucosyltransferase 1</fullName>
    </alternativeName>
</protein>
<keyword evidence="13" id="KW-0119">Carbohydrate metabolism</keyword>
<comment type="caution">
    <text evidence="17">The sequence shown here is derived from an EMBL/GenBank/DDBJ whole genome shotgun (WGS) entry which is preliminary data.</text>
</comment>
<dbReference type="Pfam" id="PF10250">
    <property type="entry name" value="O-FucT"/>
    <property type="match status" value="2"/>
</dbReference>
<dbReference type="AlphaFoldDB" id="A0A8S3PWM3"/>
<evidence type="ECO:0000256" key="6">
    <source>
        <dbReference type="ARBA" id="ARBA00022676"/>
    </source>
</evidence>
<keyword evidence="8" id="KW-0256">Endoplasmic reticulum</keyword>
<reference evidence="17" key="1">
    <citation type="submission" date="2021-03" db="EMBL/GenBank/DDBJ databases">
        <authorList>
            <person name="Bekaert M."/>
        </authorList>
    </citation>
    <scope>NUCLEOTIDE SEQUENCE</scope>
</reference>
<accession>A0A8S3PWM3</accession>
<dbReference type="InterPro" id="IPR019378">
    <property type="entry name" value="GDP-Fuc_O-FucTrfase"/>
</dbReference>
<comment type="pathway">
    <text evidence="2">Protein modification; protein glycosylation.</text>
</comment>
<evidence type="ECO:0000256" key="14">
    <source>
        <dbReference type="ARBA" id="ARBA00033080"/>
    </source>
</evidence>
<gene>
    <name evidence="17" type="ORF">MEDL_3596</name>
</gene>
<dbReference type="GO" id="GO:0046922">
    <property type="term" value="F:peptide-O-fucosyltransferase activity"/>
    <property type="evidence" value="ECO:0007669"/>
    <property type="project" value="UniProtKB-EC"/>
</dbReference>
<evidence type="ECO:0000256" key="16">
    <source>
        <dbReference type="ARBA" id="ARBA00048647"/>
    </source>
</evidence>
<dbReference type="PANTHER" id="PTHR21420">
    <property type="entry name" value="GDP-FUCOSE PROTEIN O-FUCOSYLTRANSFERASE 1"/>
    <property type="match status" value="1"/>
</dbReference>
<dbReference type="GO" id="GO:0006004">
    <property type="term" value="P:fucose metabolic process"/>
    <property type="evidence" value="ECO:0007669"/>
    <property type="project" value="UniProtKB-KW"/>
</dbReference>
<dbReference type="InterPro" id="IPR039922">
    <property type="entry name" value="POFUT1"/>
</dbReference>